<dbReference type="AlphaFoldDB" id="G0LKJ6"/>
<organism evidence="2 3">
    <name type="scientific">Haloquadratum walsbyi (strain DSM 16854 / JCM 12705 / C23)</name>
    <dbReference type="NCBI Taxonomy" id="768065"/>
    <lineage>
        <taxon>Archaea</taxon>
        <taxon>Methanobacteriati</taxon>
        <taxon>Methanobacteriota</taxon>
        <taxon>Stenosarchaea group</taxon>
        <taxon>Halobacteria</taxon>
        <taxon>Halobacteriales</taxon>
        <taxon>Haloferacaceae</taxon>
        <taxon>Haloquadratum</taxon>
    </lineage>
</organism>
<feature type="compositionally biased region" description="Basic and acidic residues" evidence="1">
    <location>
        <begin position="1"/>
        <end position="12"/>
    </location>
</feature>
<dbReference type="SUPFAM" id="SSF46785">
    <property type="entry name" value="Winged helix' DNA-binding domain"/>
    <property type="match status" value="1"/>
</dbReference>
<sequence>MVISKEDFRSIDEDGPSLPDLAPDTAQGAVYRFLLKHADQAFRQREIVDTVDVPERSVGPTLKRLEEYDLVEHRDRF</sequence>
<dbReference type="GeneID" id="12446776"/>
<protein>
    <submittedName>
        <fullName evidence="2">HTH domain protein</fullName>
    </submittedName>
</protein>
<accession>G0LKJ6</accession>
<evidence type="ECO:0000313" key="3">
    <source>
        <dbReference type="Proteomes" id="UP000007954"/>
    </source>
</evidence>
<dbReference type="HOGENOM" id="CLU_197988_0_0_2"/>
<name>G0LKJ6_HALWC</name>
<dbReference type="Proteomes" id="UP000007954">
    <property type="component" value="Chromosome"/>
</dbReference>
<evidence type="ECO:0000313" key="2">
    <source>
        <dbReference type="EMBL" id="CCC39954.1"/>
    </source>
</evidence>
<reference evidence="2 3" key="1">
    <citation type="journal article" date="2011" name="PLoS ONE">
        <title>Haloquadratum walsbyi: limited diversity in a global pond.</title>
        <authorList>
            <person name="Dyall-Smith M."/>
            <person name="Pfeiffer F."/>
            <person name="Klee K."/>
            <person name="Palm P."/>
            <person name="Gross K."/>
            <person name="Schuster S.C."/>
            <person name="Rampp M."/>
            <person name="Oesterhelt D."/>
        </authorList>
    </citation>
    <scope>NUCLEOTIDE SEQUENCE [LARGE SCALE GENOMIC DNA]</scope>
    <source>
        <strain evidence="3">DSM 16854 / JCM 12705 / C23</strain>
    </source>
</reference>
<dbReference type="OrthoDB" id="195563at2157"/>
<feature type="region of interest" description="Disordered" evidence="1">
    <location>
        <begin position="1"/>
        <end position="22"/>
    </location>
</feature>
<dbReference type="EMBL" id="FR746099">
    <property type="protein sequence ID" value="CCC39954.1"/>
    <property type="molecule type" value="Genomic_DNA"/>
</dbReference>
<dbReference type="RefSeq" id="WP_014555698.1">
    <property type="nucleotide sequence ID" value="NC_017459.1"/>
</dbReference>
<proteinExistence type="predicted"/>
<gene>
    <name evidence="2" type="ordered locus">Hqrw_2049</name>
</gene>
<dbReference type="KEGG" id="hwc:Hqrw_2049"/>
<dbReference type="InterPro" id="IPR036390">
    <property type="entry name" value="WH_DNA-bd_sf"/>
</dbReference>
<evidence type="ECO:0000256" key="1">
    <source>
        <dbReference type="SAM" id="MobiDB-lite"/>
    </source>
</evidence>